<evidence type="ECO:0000313" key="2">
    <source>
        <dbReference type="Proteomes" id="UP000269271"/>
    </source>
</evidence>
<proteinExistence type="predicted"/>
<reference evidence="1 2" key="1">
    <citation type="submission" date="2018-08" db="EMBL/GenBank/DDBJ databases">
        <title>Comparative analysis of Burkholderia isolates from Puerto Rico.</title>
        <authorList>
            <person name="Hall C."/>
            <person name="Sahl J."/>
            <person name="Wagner D."/>
        </authorList>
    </citation>
    <scope>NUCLEOTIDE SEQUENCE [LARGE SCALE GENOMIC DNA]</scope>
    <source>
        <strain evidence="1 2">Bp9001</strain>
    </source>
</reference>
<dbReference type="RefSeq" id="WP_124618582.1">
    <property type="nucleotide sequence ID" value="NZ_QTQX01000013.1"/>
</dbReference>
<gene>
    <name evidence="1" type="ORF">DF037_20730</name>
</gene>
<dbReference type="AlphaFoldDB" id="A0A3N8QQL1"/>
<organism evidence="1 2">
    <name type="scientific">Burkholderia contaminans</name>
    <dbReference type="NCBI Taxonomy" id="488447"/>
    <lineage>
        <taxon>Bacteria</taxon>
        <taxon>Pseudomonadati</taxon>
        <taxon>Pseudomonadota</taxon>
        <taxon>Betaproteobacteria</taxon>
        <taxon>Burkholderiales</taxon>
        <taxon>Burkholderiaceae</taxon>
        <taxon>Burkholderia</taxon>
        <taxon>Burkholderia cepacia complex</taxon>
    </lineage>
</organism>
<sequence length="140" mass="15922">MKPNFELLKDAYEIIAGIPSANMNLNTWRTRDEGATCGTIACAAGWLTLHPKFQDLGLKVSNESSHPNHLSRPVFNGKENMAALADLFRIDWDDAFQLFREKTVSERGTHKQIFLRRLREFLREHGQLKKQLAEATRAAA</sequence>
<evidence type="ECO:0000313" key="1">
    <source>
        <dbReference type="EMBL" id="RQT26117.1"/>
    </source>
</evidence>
<accession>A0A3N8QQL1</accession>
<name>A0A3N8QQL1_9BURK</name>
<dbReference type="EMBL" id="QTQX01000013">
    <property type="protein sequence ID" value="RQT26117.1"/>
    <property type="molecule type" value="Genomic_DNA"/>
</dbReference>
<comment type="caution">
    <text evidence="1">The sequence shown here is derived from an EMBL/GenBank/DDBJ whole genome shotgun (WGS) entry which is preliminary data.</text>
</comment>
<dbReference type="Proteomes" id="UP000269271">
    <property type="component" value="Unassembled WGS sequence"/>
</dbReference>
<protein>
    <submittedName>
        <fullName evidence="1">Uncharacterized protein</fullName>
    </submittedName>
</protein>